<sequence>RGKRERGGEERRQTRAGPFECEIRAFCCSEKSHTGIQSIVVGAWPAEQTSGSSCWIDKG</sequence>
<reference evidence="1 2" key="1">
    <citation type="submission" date="2020-04" db="EMBL/GenBank/DDBJ databases">
        <authorList>
            <person name="Alioto T."/>
            <person name="Alioto T."/>
            <person name="Gomez Garrido J."/>
        </authorList>
    </citation>
    <scope>NUCLEOTIDE SEQUENCE [LARGE SCALE GENOMIC DNA]</scope>
</reference>
<dbReference type="Proteomes" id="UP000494165">
    <property type="component" value="Unassembled WGS sequence"/>
</dbReference>
<dbReference type="EMBL" id="CADEPI010000112">
    <property type="protein sequence ID" value="CAB3375450.1"/>
    <property type="molecule type" value="Genomic_DNA"/>
</dbReference>
<proteinExistence type="predicted"/>
<evidence type="ECO:0000313" key="2">
    <source>
        <dbReference type="Proteomes" id="UP000494165"/>
    </source>
</evidence>
<gene>
    <name evidence="1" type="ORF">CLODIP_2_CD00996</name>
</gene>
<feature type="non-terminal residue" evidence="1">
    <location>
        <position position="1"/>
    </location>
</feature>
<evidence type="ECO:0000313" key="1">
    <source>
        <dbReference type="EMBL" id="CAB3375450.1"/>
    </source>
</evidence>
<protein>
    <submittedName>
        <fullName evidence="1">Uncharacterized protein</fullName>
    </submittedName>
</protein>
<organism evidence="1 2">
    <name type="scientific">Cloeon dipterum</name>
    <dbReference type="NCBI Taxonomy" id="197152"/>
    <lineage>
        <taxon>Eukaryota</taxon>
        <taxon>Metazoa</taxon>
        <taxon>Ecdysozoa</taxon>
        <taxon>Arthropoda</taxon>
        <taxon>Hexapoda</taxon>
        <taxon>Insecta</taxon>
        <taxon>Pterygota</taxon>
        <taxon>Palaeoptera</taxon>
        <taxon>Ephemeroptera</taxon>
        <taxon>Pisciforma</taxon>
        <taxon>Baetidae</taxon>
        <taxon>Cloeon</taxon>
    </lineage>
</organism>
<name>A0A8S1D6H4_9INSE</name>
<dbReference type="AlphaFoldDB" id="A0A8S1D6H4"/>
<accession>A0A8S1D6H4</accession>
<comment type="caution">
    <text evidence="1">The sequence shown here is derived from an EMBL/GenBank/DDBJ whole genome shotgun (WGS) entry which is preliminary data.</text>
</comment>
<keyword evidence="2" id="KW-1185">Reference proteome</keyword>